<name>A0A398DE41_9BACT</name>
<evidence type="ECO:0000313" key="5">
    <source>
        <dbReference type="Proteomes" id="UP000266489"/>
    </source>
</evidence>
<keyword evidence="1" id="KW-0472">Membrane</keyword>
<dbReference type="AlphaFoldDB" id="A0A398DE41"/>
<gene>
    <name evidence="3" type="ORF">SMC5_07140</name>
    <name evidence="2" type="ORF">SMC6_06410</name>
</gene>
<dbReference type="Proteomes" id="UP000266260">
    <property type="component" value="Unassembled WGS sequence"/>
</dbReference>
<sequence>MELVLVPFGIVVAALLVVGAVTGATFKFVWIVLRFIFVLCFWWLLLLIGGVALLRGILH</sequence>
<evidence type="ECO:0000256" key="1">
    <source>
        <dbReference type="SAM" id="Phobius"/>
    </source>
</evidence>
<keyword evidence="1" id="KW-0812">Transmembrane</keyword>
<dbReference type="EMBL" id="QXIT01000109">
    <property type="protein sequence ID" value="RIE07440.1"/>
    <property type="molecule type" value="Genomic_DNA"/>
</dbReference>
<keyword evidence="1" id="KW-1133">Transmembrane helix</keyword>
<reference evidence="4 5" key="1">
    <citation type="submission" date="2018-09" db="EMBL/GenBank/DDBJ databases">
        <title>Discovery and Ecogenomic Context for Candidatus Cryosericales, a Global Caldiserica Order Active in Thawing Permafrost.</title>
        <authorList>
            <person name="Martinez M.A."/>
            <person name="Woodcroft B.J."/>
            <person name="Ignacio Espinoza J.C."/>
            <person name="Zayed A."/>
            <person name="Singleton C.M."/>
            <person name="Boyd J."/>
            <person name="Li Y.-F."/>
            <person name="Purvine S."/>
            <person name="Maughan H."/>
            <person name="Hodgkins S.B."/>
            <person name="Anderson D."/>
            <person name="Sederholm M."/>
            <person name="Temperton B."/>
            <person name="Saleska S.R."/>
            <person name="Tyson G.W."/>
            <person name="Rich V.I."/>
        </authorList>
    </citation>
    <scope>NUCLEOTIDE SEQUENCE [LARGE SCALE GENOMIC DNA]</scope>
    <source>
        <strain evidence="3 5">SMC5</strain>
        <strain evidence="2 4">SMC6</strain>
    </source>
</reference>
<accession>A0A398DE41</accession>
<organism evidence="3 5">
    <name type="scientific">Candidatus Cryosericum odellii</name>
    <dbReference type="NCBI Taxonomy" id="2290917"/>
    <lineage>
        <taxon>Bacteria</taxon>
        <taxon>Pseudomonadati</taxon>
        <taxon>Caldisericota/Cryosericota group</taxon>
        <taxon>Candidatus Cryosericota</taxon>
        <taxon>Candidatus Cryosericia</taxon>
        <taxon>Candidatus Cryosericales</taxon>
        <taxon>Candidatus Cryosericaceae</taxon>
        <taxon>Candidatus Cryosericum</taxon>
    </lineage>
</organism>
<dbReference type="Proteomes" id="UP000266489">
    <property type="component" value="Unassembled WGS sequence"/>
</dbReference>
<dbReference type="EMBL" id="QXIU01000173">
    <property type="protein sequence ID" value="RIE09354.1"/>
    <property type="molecule type" value="Genomic_DNA"/>
</dbReference>
<evidence type="ECO:0000313" key="4">
    <source>
        <dbReference type="Proteomes" id="UP000266260"/>
    </source>
</evidence>
<evidence type="ECO:0000313" key="2">
    <source>
        <dbReference type="EMBL" id="RIE07440.1"/>
    </source>
</evidence>
<keyword evidence="4" id="KW-1185">Reference proteome</keyword>
<proteinExistence type="predicted"/>
<dbReference type="RefSeq" id="WP_119120158.1">
    <property type="nucleotide sequence ID" value="NZ_QXIT01000109.1"/>
</dbReference>
<comment type="caution">
    <text evidence="3">The sequence shown here is derived from an EMBL/GenBank/DDBJ whole genome shotgun (WGS) entry which is preliminary data.</text>
</comment>
<evidence type="ECO:0000313" key="3">
    <source>
        <dbReference type="EMBL" id="RIE09354.1"/>
    </source>
</evidence>
<protein>
    <submittedName>
        <fullName evidence="3">Uncharacterized protein</fullName>
    </submittedName>
</protein>
<feature type="transmembrane region" description="Helical" evidence="1">
    <location>
        <begin position="33"/>
        <end position="54"/>
    </location>
</feature>
<accession>A0A398CYX6</accession>